<proteinExistence type="predicted"/>
<evidence type="ECO:0000313" key="2">
    <source>
        <dbReference type="Proteomes" id="UP000594205"/>
    </source>
</evidence>
<organism evidence="1 2">
    <name type="scientific">Streptomyces ferrugineus</name>
    <dbReference type="NCBI Taxonomy" id="1413221"/>
    <lineage>
        <taxon>Bacteria</taxon>
        <taxon>Bacillati</taxon>
        <taxon>Actinomycetota</taxon>
        <taxon>Actinomycetes</taxon>
        <taxon>Kitasatosporales</taxon>
        <taxon>Streptomycetaceae</taxon>
        <taxon>Streptomyces</taxon>
    </lineage>
</organism>
<evidence type="ECO:0000313" key="1">
    <source>
        <dbReference type="EMBL" id="QOV38000.1"/>
    </source>
</evidence>
<sequence length="160" mass="17430">MGVDKLLVVGAEAGISSDAISCLSLGGNMSQQFAVQELHESLEISRDHLYPGLLRLIDITDERSTFQPNNLSGLTIGSKQCTATVRAKHGDSPIGHASHLCWLSAAQPLNHILGLIDKEPWTDIRQGDLRHVQIELDQIPRTRVTQDRSERIATTAISGS</sequence>
<protein>
    <submittedName>
        <fullName evidence="1">Uncharacterized protein</fullName>
    </submittedName>
</protein>
<dbReference type="KEGG" id="sfeu:IM697_06250"/>
<accession>A0A7M2SNS8</accession>
<gene>
    <name evidence="1" type="ORF">IM697_06250</name>
</gene>
<reference evidence="1 2" key="1">
    <citation type="submission" date="2020-10" db="EMBL/GenBank/DDBJ databases">
        <title>Streptomyces ferrugineus complate genome analysis.</title>
        <authorList>
            <person name="Anwar N."/>
        </authorList>
    </citation>
    <scope>NUCLEOTIDE SEQUENCE [LARGE SCALE GENOMIC DNA]</scope>
    <source>
        <strain evidence="1 2">CCTCC AA2014009</strain>
    </source>
</reference>
<dbReference type="Proteomes" id="UP000594205">
    <property type="component" value="Chromosome"/>
</dbReference>
<name>A0A7M2SNS8_9ACTN</name>
<keyword evidence="2" id="KW-1185">Reference proteome</keyword>
<dbReference type="EMBL" id="CP063373">
    <property type="protein sequence ID" value="QOV38000.1"/>
    <property type="molecule type" value="Genomic_DNA"/>
</dbReference>
<dbReference type="RefSeq" id="WP_194045485.1">
    <property type="nucleotide sequence ID" value="NZ_CP063373.1"/>
</dbReference>
<dbReference type="AlphaFoldDB" id="A0A7M2SNS8"/>